<dbReference type="RefSeq" id="WP_144559061.1">
    <property type="nucleotide sequence ID" value="NZ_CP042163.1"/>
</dbReference>
<evidence type="ECO:0000313" key="1">
    <source>
        <dbReference type="EMBL" id="MED4127059.1"/>
    </source>
</evidence>
<evidence type="ECO:0000313" key="2">
    <source>
        <dbReference type="Proteomes" id="UP001341820"/>
    </source>
</evidence>
<dbReference type="EMBL" id="JAROAS010000006">
    <property type="protein sequence ID" value="MED4127059.1"/>
    <property type="molecule type" value="Genomic_DNA"/>
</dbReference>
<comment type="caution">
    <text evidence="1">The sequence shown here is derived from an EMBL/GenBank/DDBJ whole genome shotgun (WGS) entry which is preliminary data.</text>
</comment>
<reference evidence="1 2" key="1">
    <citation type="submission" date="2023-03" db="EMBL/GenBank/DDBJ databases">
        <title>Bacillus Genome Sequencing.</title>
        <authorList>
            <person name="Dunlap C."/>
        </authorList>
    </citation>
    <scope>NUCLEOTIDE SEQUENCE [LARGE SCALE GENOMIC DNA]</scope>
    <source>
        <strain evidence="1 2">B-4107</strain>
    </source>
</reference>
<sequence>MRFRTEDTDTYLQSRDYVDTAIVPLVKVSLTADIKSTIQATEFTTILSEEMERQFRGRVMLFPPFSYHDTESAEGKKERLHLWQTELEGAGFNYMILLTSDANWKQDEQALEPLQLVYVPSIALEYIEQKNRKKVMDDQMQQILPLITGLWQKKR</sequence>
<protein>
    <submittedName>
        <fullName evidence="1">YpiF family protein</fullName>
    </submittedName>
</protein>
<name>A0ABU6NGZ4_9BACI</name>
<dbReference type="InterPro" id="IPR019615">
    <property type="entry name" value="DUF2487"/>
</dbReference>
<dbReference type="Pfam" id="PF10673">
    <property type="entry name" value="DUF2487"/>
    <property type="match status" value="1"/>
</dbReference>
<keyword evidence="2" id="KW-1185">Reference proteome</keyword>
<gene>
    <name evidence="1" type="ORF">P5F74_02825</name>
</gene>
<proteinExistence type="predicted"/>
<organism evidence="1 2">
    <name type="scientific">Shouchella miscanthi</name>
    <dbReference type="NCBI Taxonomy" id="2598861"/>
    <lineage>
        <taxon>Bacteria</taxon>
        <taxon>Bacillati</taxon>
        <taxon>Bacillota</taxon>
        <taxon>Bacilli</taxon>
        <taxon>Bacillales</taxon>
        <taxon>Bacillaceae</taxon>
        <taxon>Shouchella</taxon>
    </lineage>
</organism>
<accession>A0ABU6NGZ4</accession>
<dbReference type="Proteomes" id="UP001341820">
    <property type="component" value="Unassembled WGS sequence"/>
</dbReference>